<evidence type="ECO:0000313" key="3">
    <source>
        <dbReference type="Proteomes" id="UP000199167"/>
    </source>
</evidence>
<feature type="signal peptide" evidence="1">
    <location>
        <begin position="1"/>
        <end position="18"/>
    </location>
</feature>
<accession>A0A1I0RYL0</accession>
<dbReference type="Proteomes" id="UP000199167">
    <property type="component" value="Unassembled WGS sequence"/>
</dbReference>
<dbReference type="InterPro" id="IPR011256">
    <property type="entry name" value="Reg_factor_effector_dom_sf"/>
</dbReference>
<organism evidence="2 3">
    <name type="scientific">Cognatiyoonia koreensis</name>
    <dbReference type="NCBI Taxonomy" id="364200"/>
    <lineage>
        <taxon>Bacteria</taxon>
        <taxon>Pseudomonadati</taxon>
        <taxon>Pseudomonadota</taxon>
        <taxon>Alphaproteobacteria</taxon>
        <taxon>Rhodobacterales</taxon>
        <taxon>Paracoccaceae</taxon>
        <taxon>Cognatiyoonia</taxon>
    </lineage>
</organism>
<keyword evidence="1" id="KW-0732">Signal</keyword>
<sequence length="204" mass="22170">MKSFVLIAALALACPAVAETYGKYETPQYSVLEQDGSFEIRQYEPALMAEVTVRSSQSGALRQGFQILAGYIFGGNTSAANVAMTSPVAQAPAENIAMTSPVTQTGGDGLWTVQFMMPSQYTMDTLPEPKNDAIRFVMSHPGRQVAVRFSGWAGSGRLVAKEAELRAYAAREGLNITGPAQYLIYDDPLTLPWQRRNEVALPIE</sequence>
<name>A0A1I0RYL0_9RHOB</name>
<dbReference type="OrthoDB" id="2156220at2"/>
<protein>
    <submittedName>
        <fullName evidence="2">SOUL heme-binding protein</fullName>
    </submittedName>
</protein>
<dbReference type="SUPFAM" id="SSF55136">
    <property type="entry name" value="Probable bacterial effector-binding domain"/>
    <property type="match status" value="1"/>
</dbReference>
<dbReference type="AlphaFoldDB" id="A0A1I0RYL0"/>
<evidence type="ECO:0000313" key="2">
    <source>
        <dbReference type="EMBL" id="SEW45998.1"/>
    </source>
</evidence>
<keyword evidence="3" id="KW-1185">Reference proteome</keyword>
<feature type="chain" id="PRO_5011704004" evidence="1">
    <location>
        <begin position="19"/>
        <end position="204"/>
    </location>
</feature>
<dbReference type="InterPro" id="IPR006917">
    <property type="entry name" value="SOUL_heme-bd"/>
</dbReference>
<dbReference type="PANTHER" id="PTHR11220:SF58">
    <property type="entry name" value="SOUL HEME-BINDING FAMILY PROTEIN"/>
    <property type="match status" value="1"/>
</dbReference>
<dbReference type="Pfam" id="PF04832">
    <property type="entry name" value="SOUL"/>
    <property type="match status" value="1"/>
</dbReference>
<gene>
    <name evidence="2" type="ORF">SAMN04488515_3423</name>
</gene>
<dbReference type="EMBL" id="FOIZ01000002">
    <property type="protein sequence ID" value="SEW45998.1"/>
    <property type="molecule type" value="Genomic_DNA"/>
</dbReference>
<dbReference type="RefSeq" id="WP_089997054.1">
    <property type="nucleotide sequence ID" value="NZ_FOIZ01000002.1"/>
</dbReference>
<dbReference type="PANTHER" id="PTHR11220">
    <property type="entry name" value="HEME-BINDING PROTEIN-RELATED"/>
    <property type="match status" value="1"/>
</dbReference>
<evidence type="ECO:0000256" key="1">
    <source>
        <dbReference type="SAM" id="SignalP"/>
    </source>
</evidence>
<reference evidence="2 3" key="1">
    <citation type="submission" date="2016-10" db="EMBL/GenBank/DDBJ databases">
        <authorList>
            <person name="de Groot N.N."/>
        </authorList>
    </citation>
    <scope>NUCLEOTIDE SEQUENCE [LARGE SCALE GENOMIC DNA]</scope>
    <source>
        <strain evidence="2 3">DSM 17925</strain>
    </source>
</reference>
<proteinExistence type="predicted"/>
<dbReference type="Gene3D" id="3.20.80.10">
    <property type="entry name" value="Regulatory factor, effector binding domain"/>
    <property type="match status" value="1"/>
</dbReference>